<name>A0AAF0JDQ5_9BASI</name>
<evidence type="ECO:0000313" key="2">
    <source>
        <dbReference type="Proteomes" id="UP001217754"/>
    </source>
</evidence>
<gene>
    <name evidence="1" type="ORF">MJAP1_000113</name>
</gene>
<dbReference type="Pfam" id="PF00494">
    <property type="entry name" value="SQS_PSY"/>
    <property type="match status" value="2"/>
</dbReference>
<dbReference type="GeneID" id="85223762"/>
<dbReference type="InterPro" id="IPR008949">
    <property type="entry name" value="Isoprenoid_synthase_dom_sf"/>
</dbReference>
<dbReference type="AlphaFoldDB" id="A0AAF0JDQ5"/>
<protein>
    <submittedName>
        <fullName evidence="1">Uncharacterized protein</fullName>
    </submittedName>
</protein>
<sequence length="351" mass="39082">MTLATVGVRRALGARRVLARSLSTEAQTQVVEQSMQDMVRQRDYPAYLTHFAYDRALQPHFFALRAFHIELASLKDAVSNELVGRVRMQWWRDAIEGIYNNRPPKHPIALALADAVLDPAVAARGQLVKEHFLAIIDARETDLGDPLAPPALAELEKYAESTSSRILYLLLNLQGVSERALDEIFSHLGKAMGLSILLGALPFHTHPPPRPRTGGGGNIPGLPGAARYAPQSDGIPRTPTLPLPLEYLVQCNVTQEDVYRNGINAKGLRDAIFYTATRANDYLITARTALRDAYGGEMPAPAIGPMLSAVNTRQFLQKLEACDFNPYDRTCQQRSWTLPWHMYRAAYRRTL</sequence>
<organism evidence="1 2">
    <name type="scientific">Malassezia japonica</name>
    <dbReference type="NCBI Taxonomy" id="223818"/>
    <lineage>
        <taxon>Eukaryota</taxon>
        <taxon>Fungi</taxon>
        <taxon>Dikarya</taxon>
        <taxon>Basidiomycota</taxon>
        <taxon>Ustilaginomycotina</taxon>
        <taxon>Malasseziomycetes</taxon>
        <taxon>Malasseziales</taxon>
        <taxon>Malasseziaceae</taxon>
        <taxon>Malassezia</taxon>
    </lineage>
</organism>
<dbReference type="Gene3D" id="1.10.600.10">
    <property type="entry name" value="Farnesyl Diphosphate Synthase"/>
    <property type="match status" value="2"/>
</dbReference>
<dbReference type="Proteomes" id="UP001217754">
    <property type="component" value="Chromosome 1"/>
</dbReference>
<dbReference type="SUPFAM" id="SSF48576">
    <property type="entry name" value="Terpenoid synthases"/>
    <property type="match status" value="2"/>
</dbReference>
<proteinExistence type="predicted"/>
<dbReference type="EMBL" id="CP119958">
    <property type="protein sequence ID" value="WFD37171.1"/>
    <property type="molecule type" value="Genomic_DNA"/>
</dbReference>
<dbReference type="RefSeq" id="XP_060120068.1">
    <property type="nucleotide sequence ID" value="XM_060264085.1"/>
</dbReference>
<dbReference type="InterPro" id="IPR002060">
    <property type="entry name" value="Squ/phyt_synthse"/>
</dbReference>
<keyword evidence="2" id="KW-1185">Reference proteome</keyword>
<reference evidence="1" key="1">
    <citation type="submission" date="2023-03" db="EMBL/GenBank/DDBJ databases">
        <title>Mating type loci evolution in Malassezia.</title>
        <authorList>
            <person name="Coelho M.A."/>
        </authorList>
    </citation>
    <scope>NUCLEOTIDE SEQUENCE</scope>
    <source>
        <strain evidence="1">CBS 9431</strain>
    </source>
</reference>
<accession>A0AAF0JDQ5</accession>
<evidence type="ECO:0000313" key="1">
    <source>
        <dbReference type="EMBL" id="WFD37171.1"/>
    </source>
</evidence>